<protein>
    <submittedName>
        <fullName evidence="1">Uncharacterized protein</fullName>
    </submittedName>
</protein>
<sequence>MSTPRRLSSSPGYSSAPGYFVRSRCRTAISPRSSAWMRGDIHSGLPRCARGGASALVGSSVGMRTMRQGVGLIISDEDVKKISKYLKSAA</sequence>
<name>A0A0U1Z264_9NOCA</name>
<reference evidence="1" key="2">
    <citation type="journal article" date="2016" name="Org. Biomol. Chem.">
        <title>Target-specific identification and characterization of the putative gene cluster for brasilinolide biosynthesis revealing the mechanistic insights and combinatorial synthetic utility of 2-deoxy-l-fucose biosynthetic enzymes.</title>
        <authorList>
            <person name="Chiu H.T."/>
            <person name="Weng C.P."/>
            <person name="Lin Y.C."/>
            <person name="Chen K.H."/>
        </authorList>
    </citation>
    <scope>NUCLEOTIDE SEQUENCE</scope>
    <source>
        <strain evidence="1">IFM 0406</strain>
    </source>
</reference>
<proteinExistence type="predicted"/>
<reference evidence="1" key="1">
    <citation type="submission" date="2014-11" db="EMBL/GenBank/DDBJ databases">
        <authorList>
            <person name="Zhu J."/>
            <person name="Qi W."/>
            <person name="Song R."/>
        </authorList>
    </citation>
    <scope>NUCLEOTIDE SEQUENCE</scope>
    <source>
        <strain evidence="1">IFM 0406</strain>
    </source>
</reference>
<evidence type="ECO:0000313" key="1">
    <source>
        <dbReference type="EMBL" id="AJO72789.1"/>
    </source>
</evidence>
<organism evidence="1">
    <name type="scientific">Nocardia terpenica</name>
    <dbReference type="NCBI Taxonomy" id="455432"/>
    <lineage>
        <taxon>Bacteria</taxon>
        <taxon>Bacillati</taxon>
        <taxon>Actinomycetota</taxon>
        <taxon>Actinomycetes</taxon>
        <taxon>Mycobacteriales</taxon>
        <taxon>Nocardiaceae</taxon>
        <taxon>Nocardia</taxon>
    </lineage>
</organism>
<dbReference type="EMBL" id="KP161205">
    <property type="protein sequence ID" value="AJO72789.1"/>
    <property type="molecule type" value="Genomic_DNA"/>
</dbReference>
<accession>A0A0U1Z264</accession>
<dbReference type="AlphaFoldDB" id="A0A0U1Z264"/>